<dbReference type="WBParaSite" id="SVE_0731700.1">
    <property type="protein sequence ID" value="SVE_0731700.1"/>
    <property type="gene ID" value="SVE_0731700"/>
</dbReference>
<evidence type="ECO:0000256" key="4">
    <source>
        <dbReference type="ARBA" id="ARBA00022475"/>
    </source>
</evidence>
<evidence type="ECO:0000256" key="10">
    <source>
        <dbReference type="SAM" id="SignalP"/>
    </source>
</evidence>
<evidence type="ECO:0000256" key="8">
    <source>
        <dbReference type="ARBA" id="ARBA00022989"/>
    </source>
</evidence>
<dbReference type="STRING" id="75913.A0A0K0FEN2"/>
<reference evidence="12" key="2">
    <citation type="submission" date="2015-08" db="UniProtKB">
        <authorList>
            <consortium name="WormBaseParasite"/>
        </authorList>
    </citation>
    <scope>IDENTIFICATION</scope>
</reference>
<evidence type="ECO:0000256" key="2">
    <source>
        <dbReference type="ARBA" id="ARBA00021200"/>
    </source>
</evidence>
<reference evidence="11" key="1">
    <citation type="submission" date="2014-07" db="EMBL/GenBank/DDBJ databases">
        <authorList>
            <person name="Martin A.A"/>
            <person name="De Silva N."/>
        </authorList>
    </citation>
    <scope>NUCLEOTIDE SEQUENCE</scope>
</reference>
<protein>
    <recommendedName>
        <fullName evidence="2">Protein amnionless</fullName>
    </recommendedName>
</protein>
<name>A0A0K0FEN2_STRVS</name>
<dbReference type="GO" id="GO:0006898">
    <property type="term" value="P:receptor-mediated endocytosis"/>
    <property type="evidence" value="ECO:0007669"/>
    <property type="project" value="TreeGrafter"/>
</dbReference>
<keyword evidence="6 10" id="KW-0732">Signal</keyword>
<evidence type="ECO:0000256" key="3">
    <source>
        <dbReference type="ARBA" id="ARBA00022448"/>
    </source>
</evidence>
<organism evidence="11 12">
    <name type="scientific">Strongyloides venezuelensis</name>
    <name type="common">Threadworm</name>
    <dbReference type="NCBI Taxonomy" id="75913"/>
    <lineage>
        <taxon>Eukaryota</taxon>
        <taxon>Metazoa</taxon>
        <taxon>Ecdysozoa</taxon>
        <taxon>Nematoda</taxon>
        <taxon>Chromadorea</taxon>
        <taxon>Rhabditida</taxon>
        <taxon>Tylenchina</taxon>
        <taxon>Panagrolaimomorpha</taxon>
        <taxon>Strongyloidoidea</taxon>
        <taxon>Strongyloididae</taxon>
        <taxon>Strongyloides</taxon>
    </lineage>
</organism>
<evidence type="ECO:0000256" key="1">
    <source>
        <dbReference type="ARBA" id="ARBA00004251"/>
    </source>
</evidence>
<keyword evidence="4" id="KW-1003">Cell membrane</keyword>
<dbReference type="GO" id="GO:0016324">
    <property type="term" value="C:apical plasma membrane"/>
    <property type="evidence" value="ECO:0007669"/>
    <property type="project" value="TreeGrafter"/>
</dbReference>
<dbReference type="AlphaFoldDB" id="A0A0K0FEN2"/>
<dbReference type="Pfam" id="PF14828">
    <property type="entry name" value="Amnionless"/>
    <property type="match status" value="1"/>
</dbReference>
<evidence type="ECO:0000256" key="6">
    <source>
        <dbReference type="ARBA" id="ARBA00022729"/>
    </source>
</evidence>
<sequence>MKNLSLLLLITDLIIIRISSSYVYELIFSNDFESELGWKNYKVPCENDIILFEKKQTNIISINQHFKASSIVLPDNGILYIGDNLKIGKKGRWQCQKNDIPQQRNFNISSRDRPSFYDQIHWRIKEREYLKDYLNPRSLLHFQRVPDSRSTVIIPYGVAAQIQSKKTIKFQSLINRYQVSF</sequence>
<dbReference type="GO" id="GO:0030139">
    <property type="term" value="C:endocytic vesicle"/>
    <property type="evidence" value="ECO:0007669"/>
    <property type="project" value="TreeGrafter"/>
</dbReference>
<feature type="signal peptide" evidence="10">
    <location>
        <begin position="1"/>
        <end position="21"/>
    </location>
</feature>
<proteinExistence type="predicted"/>
<evidence type="ECO:0000256" key="7">
    <source>
        <dbReference type="ARBA" id="ARBA00022927"/>
    </source>
</evidence>
<comment type="subcellular location">
    <subcellularLocation>
        <location evidence="1">Cell membrane</location>
        <topology evidence="1">Single-pass type I membrane protein</topology>
    </subcellularLocation>
</comment>
<dbReference type="InterPro" id="IPR026112">
    <property type="entry name" value="AMN"/>
</dbReference>
<evidence type="ECO:0000256" key="5">
    <source>
        <dbReference type="ARBA" id="ARBA00022692"/>
    </source>
</evidence>
<keyword evidence="5" id="KW-0812">Transmembrane</keyword>
<dbReference type="GO" id="GO:0015031">
    <property type="term" value="P:protein transport"/>
    <property type="evidence" value="ECO:0007669"/>
    <property type="project" value="UniProtKB-KW"/>
</dbReference>
<evidence type="ECO:0000313" key="12">
    <source>
        <dbReference type="WBParaSite" id="SVE_0731700.1"/>
    </source>
</evidence>
<dbReference type="PANTHER" id="PTHR14995">
    <property type="entry name" value="AMNIONLESS"/>
    <property type="match status" value="1"/>
</dbReference>
<accession>A0A0K0FEN2</accession>
<feature type="chain" id="PRO_5005329562" description="Protein amnionless" evidence="10">
    <location>
        <begin position="22"/>
        <end position="181"/>
    </location>
</feature>
<dbReference type="Proteomes" id="UP000035680">
    <property type="component" value="Unassembled WGS sequence"/>
</dbReference>
<keyword evidence="3" id="KW-0813">Transport</keyword>
<dbReference type="PANTHER" id="PTHR14995:SF2">
    <property type="entry name" value="PROTEIN AMNIONLESS"/>
    <property type="match status" value="1"/>
</dbReference>
<evidence type="ECO:0000256" key="9">
    <source>
        <dbReference type="ARBA" id="ARBA00023136"/>
    </source>
</evidence>
<keyword evidence="8" id="KW-1133">Transmembrane helix</keyword>
<keyword evidence="11" id="KW-1185">Reference proteome</keyword>
<keyword evidence="7" id="KW-0653">Protein transport</keyword>
<keyword evidence="9" id="KW-0472">Membrane</keyword>
<evidence type="ECO:0000313" key="11">
    <source>
        <dbReference type="Proteomes" id="UP000035680"/>
    </source>
</evidence>